<accession>A0A0W0RJY4</accession>
<name>A0A0W0RJY4_LEGBO</name>
<evidence type="ECO:0000313" key="3">
    <source>
        <dbReference type="EMBL" id="KTC71343.1"/>
    </source>
</evidence>
<reference evidence="3 4" key="1">
    <citation type="submission" date="2015-11" db="EMBL/GenBank/DDBJ databases">
        <title>Genomic analysis of 38 Legionella species identifies large and diverse effector repertoires.</title>
        <authorList>
            <person name="Burstein D."/>
            <person name="Amaro F."/>
            <person name="Zusman T."/>
            <person name="Lifshitz Z."/>
            <person name="Cohen O."/>
            <person name="Gilbert J.A."/>
            <person name="Pupko T."/>
            <person name="Shuman H.A."/>
            <person name="Segal G."/>
        </authorList>
    </citation>
    <scope>NUCLEOTIDE SEQUENCE [LARGE SCALE GENOMIC DNA]</scope>
    <source>
        <strain evidence="3 4">WIGA</strain>
    </source>
</reference>
<sequence length="314" mass="36327">MKMITNSNALKEYNFCDLQSHLNQAIYSYNQNGIIVLKEYINQVELTDLLNEIAIIQHDAELDIAQNWNNEIVCFYSKNPLKPESEPKDYVTEPYFQSSSHKGHVFYEVIDSVRVINRIGHGMHLIEKYSMMQQTVYKNPMLRLIFKGIGFRRPICHLSVYIPKYPHGLGSEVRPHQESTFAYTEPTSVVVLWLALEDACIENACMYGIMGSNRWPLKWVSRVNHQLKTRQFAPLNEVYIPDFTTENYCYTPLEVKAGDALLFHGNFVHCSPVNNSSYSRKALSFQFIETLGVNYPKSNWLQSPNHVYLYGPHG</sequence>
<dbReference type="RefSeq" id="WP_058460494.1">
    <property type="nucleotide sequence ID" value="NZ_CAAAIY010000011.1"/>
</dbReference>
<protein>
    <submittedName>
        <fullName evidence="3">Phytanoyl-CoA dioxygenase</fullName>
    </submittedName>
</protein>
<keyword evidence="3" id="KW-0223">Dioxygenase</keyword>
<dbReference type="OrthoDB" id="9791262at2"/>
<organism evidence="3 4">
    <name type="scientific">Legionella bozemanae</name>
    <name type="common">Fluoribacter bozemanae</name>
    <dbReference type="NCBI Taxonomy" id="447"/>
    <lineage>
        <taxon>Bacteria</taxon>
        <taxon>Pseudomonadati</taxon>
        <taxon>Pseudomonadota</taxon>
        <taxon>Gammaproteobacteria</taxon>
        <taxon>Legionellales</taxon>
        <taxon>Legionellaceae</taxon>
        <taxon>Legionella</taxon>
    </lineage>
</organism>
<dbReference type="EMBL" id="LNXU01000032">
    <property type="protein sequence ID" value="KTC71343.1"/>
    <property type="molecule type" value="Genomic_DNA"/>
</dbReference>
<dbReference type="AlphaFoldDB" id="A0A0W0RJY4"/>
<keyword evidence="4" id="KW-1185">Reference proteome</keyword>
<evidence type="ECO:0000256" key="2">
    <source>
        <dbReference type="ARBA" id="ARBA00023004"/>
    </source>
</evidence>
<dbReference type="Pfam" id="PF05721">
    <property type="entry name" value="PhyH"/>
    <property type="match status" value="1"/>
</dbReference>
<evidence type="ECO:0000256" key="1">
    <source>
        <dbReference type="ARBA" id="ARBA00022723"/>
    </source>
</evidence>
<comment type="caution">
    <text evidence="3">The sequence shown here is derived from an EMBL/GenBank/DDBJ whole genome shotgun (WGS) entry which is preliminary data.</text>
</comment>
<dbReference type="GO" id="GO:0005506">
    <property type="term" value="F:iron ion binding"/>
    <property type="evidence" value="ECO:0007669"/>
    <property type="project" value="UniProtKB-ARBA"/>
</dbReference>
<keyword evidence="2" id="KW-0408">Iron</keyword>
<keyword evidence="3" id="KW-0560">Oxidoreductase</keyword>
<proteinExistence type="predicted"/>
<dbReference type="SUPFAM" id="SSF51197">
    <property type="entry name" value="Clavaminate synthase-like"/>
    <property type="match status" value="1"/>
</dbReference>
<dbReference type="STRING" id="447.Lboz_2920"/>
<dbReference type="PATRIC" id="fig|447.4.peg.3116"/>
<dbReference type="Proteomes" id="UP000054695">
    <property type="component" value="Unassembled WGS sequence"/>
</dbReference>
<dbReference type="PANTHER" id="PTHR20883:SF15">
    <property type="entry name" value="PHYTANOYL-COA DIOXYGENASE DOMAIN-CONTAINING PROTEIN 1"/>
    <property type="match status" value="1"/>
</dbReference>
<dbReference type="InterPro" id="IPR008775">
    <property type="entry name" value="Phytyl_CoA_dOase-like"/>
</dbReference>
<dbReference type="Gene3D" id="2.60.120.620">
    <property type="entry name" value="q2cbj1_9rhob like domain"/>
    <property type="match status" value="1"/>
</dbReference>
<keyword evidence="1" id="KW-0479">Metal-binding</keyword>
<evidence type="ECO:0000313" key="4">
    <source>
        <dbReference type="Proteomes" id="UP000054695"/>
    </source>
</evidence>
<dbReference type="GO" id="GO:0016706">
    <property type="term" value="F:2-oxoglutarate-dependent dioxygenase activity"/>
    <property type="evidence" value="ECO:0007669"/>
    <property type="project" value="UniProtKB-ARBA"/>
</dbReference>
<dbReference type="PANTHER" id="PTHR20883">
    <property type="entry name" value="PHYTANOYL-COA DIOXYGENASE DOMAIN CONTAINING 1"/>
    <property type="match status" value="1"/>
</dbReference>
<gene>
    <name evidence="3" type="ORF">Lboz_2920</name>
</gene>